<gene>
    <name evidence="2" type="ORF">D9Q81_01455</name>
</gene>
<feature type="transmembrane region" description="Helical" evidence="1">
    <location>
        <begin position="44"/>
        <end position="65"/>
    </location>
</feature>
<dbReference type="Proteomes" id="UP000278149">
    <property type="component" value="Unassembled WGS sequence"/>
</dbReference>
<evidence type="ECO:0000313" key="2">
    <source>
        <dbReference type="EMBL" id="RSN70220.1"/>
    </source>
</evidence>
<dbReference type="RefSeq" id="WP_125740723.1">
    <property type="nucleotide sequence ID" value="NZ_RCOR01000013.1"/>
</dbReference>
<accession>A0A429G8T4</accession>
<feature type="transmembrane region" description="Helical" evidence="1">
    <location>
        <begin position="12"/>
        <end position="32"/>
    </location>
</feature>
<proteinExistence type="predicted"/>
<sequence>MSEKVKPGIWFWVFWIGLVVLAYGLVTFSTAIASPEAAKTAGTAGVYGSLAVFIIGIIMTVIGYFKKK</sequence>
<keyword evidence="1" id="KW-0472">Membrane</keyword>
<name>A0A429G8T4_9CREN</name>
<keyword evidence="1" id="KW-1133">Transmembrane helix</keyword>
<comment type="caution">
    <text evidence="2">The sequence shown here is derived from an EMBL/GenBank/DDBJ whole genome shotgun (WGS) entry which is preliminary data.</text>
</comment>
<evidence type="ECO:0000313" key="3">
    <source>
        <dbReference type="Proteomes" id="UP000278149"/>
    </source>
</evidence>
<evidence type="ECO:0000256" key="1">
    <source>
        <dbReference type="SAM" id="Phobius"/>
    </source>
</evidence>
<dbReference type="AlphaFoldDB" id="A0A429G8T4"/>
<dbReference type="EMBL" id="RCOR01000013">
    <property type="protein sequence ID" value="RSN70220.1"/>
    <property type="molecule type" value="Genomic_DNA"/>
</dbReference>
<keyword evidence="1" id="KW-0812">Transmembrane</keyword>
<organism evidence="2 3">
    <name type="scientific">Candidatus Korarchaeum cryptofilum</name>
    <dbReference type="NCBI Taxonomy" id="498846"/>
    <lineage>
        <taxon>Archaea</taxon>
        <taxon>Thermoproteota</taxon>
        <taxon>Candidatus Korarchaeia</taxon>
        <taxon>Candidatus Korarchaeales</taxon>
        <taxon>Candidatus Korarchaeaceae</taxon>
        <taxon>Candidatus Korarchaeum</taxon>
    </lineage>
</organism>
<protein>
    <submittedName>
        <fullName evidence="2">Uncharacterized protein</fullName>
    </submittedName>
</protein>
<reference evidence="2 3" key="1">
    <citation type="submission" date="2018-10" db="EMBL/GenBank/DDBJ databases">
        <title>Co-occurring genomic capacity for anaerobic methane metabolism and dissimilatory sulfite reduction discovered in the Korarchaeota.</title>
        <authorList>
            <person name="Mckay L.J."/>
            <person name="Dlakic M."/>
            <person name="Fields M.W."/>
            <person name="Delmont T.O."/>
            <person name="Eren A.M."/>
            <person name="Jay Z.J."/>
            <person name="Klingelsmith K.B."/>
            <person name="Rusch D.B."/>
            <person name="Inskeep W.P."/>
        </authorList>
    </citation>
    <scope>NUCLEOTIDE SEQUENCE [LARGE SCALE GENOMIC DNA]</scope>
    <source>
        <strain evidence="2 3">WS</strain>
    </source>
</reference>